<protein>
    <submittedName>
        <fullName evidence="3">Uncharacterized protein</fullName>
    </submittedName>
</protein>
<feature type="compositionally biased region" description="Low complexity" evidence="1">
    <location>
        <begin position="372"/>
        <end position="381"/>
    </location>
</feature>
<sequence length="453" mass="50143">MRFKSFAVVLCFAAVDITYGGSFYLPDCLNAGSTTVIRPSSPCAQIYNQLNSQVQPNERQAGLYQHKSQIIDGREQLQRMASIENSQNNQFQNLNGVSQVYEGKGDERGRFRREIPYQVPYRVNEYDNNYYNPYQGSKMIQMLAELYSQRLGLQQNAYQQAGFNQFVAPQYSQQTLYPFQYNANNQPSYWLNGYGSQPGQNFQNPSMPVSGGLQTTNQNMYGDAYSSISPYNQMGGFTRYPNYPQSGYSNPMGRCTSAACGVVPVCAINCQSSVTPEAQQSQWMDYGQLKQFLAEYANMLNTAQQASGRSLGKSDVVTQATNVNVQTTSATSEAFKLGTEPTPRISPTEPPMKHEPSNSQRALGLKAPEVNTVETPKETPSPTTPSPISPSPSTVDSIPSAATTEHHITTQPQPTPLQFQVTPSSSSLTYAQRSEDEPLTPRPVKASRSILEE</sequence>
<feature type="compositionally biased region" description="Low complexity" evidence="1">
    <location>
        <begin position="409"/>
        <end position="423"/>
    </location>
</feature>
<evidence type="ECO:0000256" key="1">
    <source>
        <dbReference type="SAM" id="MobiDB-lite"/>
    </source>
</evidence>
<accession>A0A0K8SM65</accession>
<name>A0A0K8SM65_LYGHE</name>
<feature type="chain" id="PRO_5015042092" evidence="2">
    <location>
        <begin position="21"/>
        <end position="453"/>
    </location>
</feature>
<keyword evidence="2" id="KW-0732">Signal</keyword>
<proteinExistence type="predicted"/>
<organism evidence="3">
    <name type="scientific">Lygus hesperus</name>
    <name type="common">Western plant bug</name>
    <dbReference type="NCBI Taxonomy" id="30085"/>
    <lineage>
        <taxon>Eukaryota</taxon>
        <taxon>Metazoa</taxon>
        <taxon>Ecdysozoa</taxon>
        <taxon>Arthropoda</taxon>
        <taxon>Hexapoda</taxon>
        <taxon>Insecta</taxon>
        <taxon>Pterygota</taxon>
        <taxon>Neoptera</taxon>
        <taxon>Paraneoptera</taxon>
        <taxon>Hemiptera</taxon>
        <taxon>Heteroptera</taxon>
        <taxon>Panheteroptera</taxon>
        <taxon>Cimicomorpha</taxon>
        <taxon>Miridae</taxon>
        <taxon>Mirini</taxon>
        <taxon>Lygus</taxon>
    </lineage>
</organism>
<feature type="compositionally biased region" description="Low complexity" evidence="1">
    <location>
        <begin position="391"/>
        <end position="400"/>
    </location>
</feature>
<dbReference type="EMBL" id="GBRD01011412">
    <property type="protein sequence ID" value="JAG54412.1"/>
    <property type="molecule type" value="Transcribed_RNA"/>
</dbReference>
<reference evidence="3" key="1">
    <citation type="submission" date="2014-09" db="EMBL/GenBank/DDBJ databases">
        <authorList>
            <person name="Magalhaes I.L.F."/>
            <person name="Oliveira U."/>
            <person name="Santos F.R."/>
            <person name="Vidigal T.H.D.A."/>
            <person name="Brescovit A.D."/>
            <person name="Santos A.J."/>
        </authorList>
    </citation>
    <scope>NUCLEOTIDE SEQUENCE</scope>
</reference>
<dbReference type="EMBL" id="GBRD01011413">
    <property type="protein sequence ID" value="JAG54411.1"/>
    <property type="molecule type" value="Transcribed_RNA"/>
</dbReference>
<evidence type="ECO:0000256" key="2">
    <source>
        <dbReference type="SAM" id="SignalP"/>
    </source>
</evidence>
<dbReference type="AlphaFoldDB" id="A0A0K8SM65"/>
<feature type="signal peptide" evidence="2">
    <location>
        <begin position="1"/>
        <end position="20"/>
    </location>
</feature>
<feature type="region of interest" description="Disordered" evidence="1">
    <location>
        <begin position="328"/>
        <end position="453"/>
    </location>
</feature>
<evidence type="ECO:0000313" key="3">
    <source>
        <dbReference type="EMBL" id="JAG54411.1"/>
    </source>
</evidence>